<dbReference type="GO" id="GO:0016705">
    <property type="term" value="F:oxidoreductase activity, acting on paired donors, with incorporation or reduction of molecular oxygen"/>
    <property type="evidence" value="ECO:0007669"/>
    <property type="project" value="InterPro"/>
</dbReference>
<evidence type="ECO:0008006" key="10">
    <source>
        <dbReference type="Google" id="ProtNLM"/>
    </source>
</evidence>
<evidence type="ECO:0000256" key="2">
    <source>
        <dbReference type="ARBA" id="ARBA00010617"/>
    </source>
</evidence>
<proteinExistence type="inferred from homology"/>
<dbReference type="Pfam" id="PF00067">
    <property type="entry name" value="p450"/>
    <property type="match status" value="1"/>
</dbReference>
<dbReference type="GO" id="GO:0004497">
    <property type="term" value="F:monooxygenase activity"/>
    <property type="evidence" value="ECO:0007669"/>
    <property type="project" value="UniProtKB-KW"/>
</dbReference>
<evidence type="ECO:0000256" key="1">
    <source>
        <dbReference type="ARBA" id="ARBA00001971"/>
    </source>
</evidence>
<keyword evidence="7" id="KW-0560">Oxidoreductase</keyword>
<dbReference type="InterPro" id="IPR036396">
    <property type="entry name" value="Cyt_P450_sf"/>
</dbReference>
<accession>A0AB34KB26</accession>
<comment type="cofactor">
    <cofactor evidence="1 6">
        <name>heme</name>
        <dbReference type="ChEBI" id="CHEBI:30413"/>
    </cofactor>
</comment>
<dbReference type="AlphaFoldDB" id="A0AB34KB26"/>
<dbReference type="Proteomes" id="UP000803884">
    <property type="component" value="Unassembled WGS sequence"/>
</dbReference>
<dbReference type="PANTHER" id="PTHR24305">
    <property type="entry name" value="CYTOCHROME P450"/>
    <property type="match status" value="1"/>
</dbReference>
<dbReference type="Gene3D" id="1.10.630.10">
    <property type="entry name" value="Cytochrome P450"/>
    <property type="match status" value="1"/>
</dbReference>
<dbReference type="InterPro" id="IPR050121">
    <property type="entry name" value="Cytochrome_P450_monoxygenase"/>
</dbReference>
<evidence type="ECO:0000256" key="5">
    <source>
        <dbReference type="ARBA" id="ARBA00023004"/>
    </source>
</evidence>
<keyword evidence="5 6" id="KW-0408">Iron</keyword>
<feature type="binding site" description="axial binding residue" evidence="6">
    <location>
        <position position="42"/>
    </location>
    <ligand>
        <name>heme</name>
        <dbReference type="ChEBI" id="CHEBI:30413"/>
    </ligand>
    <ligandPart>
        <name>Fe</name>
        <dbReference type="ChEBI" id="CHEBI:18248"/>
    </ligandPart>
</feature>
<comment type="similarity">
    <text evidence="2 7">Belongs to the cytochrome P450 family.</text>
</comment>
<evidence type="ECO:0000256" key="4">
    <source>
        <dbReference type="ARBA" id="ARBA00022723"/>
    </source>
</evidence>
<evidence type="ECO:0000256" key="6">
    <source>
        <dbReference type="PIRSR" id="PIRSR602401-1"/>
    </source>
</evidence>
<name>A0AB34KB26_9PEZI</name>
<evidence type="ECO:0000313" key="8">
    <source>
        <dbReference type="EMBL" id="KAL1581713.1"/>
    </source>
</evidence>
<protein>
    <recommendedName>
        <fullName evidence="10">Cytochrome P450</fullName>
    </recommendedName>
</protein>
<dbReference type="EMBL" id="JAAQHG020000226">
    <property type="protein sequence ID" value="KAL1581713.1"/>
    <property type="molecule type" value="Genomic_DNA"/>
</dbReference>
<evidence type="ECO:0000256" key="3">
    <source>
        <dbReference type="ARBA" id="ARBA00022617"/>
    </source>
</evidence>
<dbReference type="InterPro" id="IPR017972">
    <property type="entry name" value="Cyt_P450_CS"/>
</dbReference>
<comment type="caution">
    <text evidence="8">The sequence shown here is derived from an EMBL/GenBank/DDBJ whole genome shotgun (WGS) entry which is preliminary data.</text>
</comment>
<dbReference type="PROSITE" id="PS00086">
    <property type="entry name" value="CYTOCHROME_P450"/>
    <property type="match status" value="1"/>
</dbReference>
<dbReference type="PANTHER" id="PTHR24305:SF210">
    <property type="entry name" value="CYTOCHROME P450 MONOOXYGENASE ASQL-RELATED"/>
    <property type="match status" value="1"/>
</dbReference>
<reference evidence="8 9" key="1">
    <citation type="journal article" date="2020" name="Microbiol. Resour. Announc.">
        <title>Draft Genome Sequence of a Cladosporium Species Isolated from the Mesophotic Ascidian Didemnum maculosum.</title>
        <authorList>
            <person name="Gioti A."/>
            <person name="Siaperas R."/>
            <person name="Nikolaivits E."/>
            <person name="Le Goff G."/>
            <person name="Ouazzani J."/>
            <person name="Kotoulas G."/>
            <person name="Topakas E."/>
        </authorList>
    </citation>
    <scope>NUCLEOTIDE SEQUENCE [LARGE SCALE GENOMIC DNA]</scope>
    <source>
        <strain evidence="8 9">TM138-S3</strain>
    </source>
</reference>
<keyword evidence="7" id="KW-0503">Monooxygenase</keyword>
<keyword evidence="9" id="KW-1185">Reference proteome</keyword>
<evidence type="ECO:0000313" key="9">
    <source>
        <dbReference type="Proteomes" id="UP000803884"/>
    </source>
</evidence>
<dbReference type="PRINTS" id="PR00463">
    <property type="entry name" value="EP450I"/>
</dbReference>
<keyword evidence="3 6" id="KW-0349">Heme</keyword>
<dbReference type="InterPro" id="IPR002401">
    <property type="entry name" value="Cyt_P450_E_grp-I"/>
</dbReference>
<dbReference type="SUPFAM" id="SSF48264">
    <property type="entry name" value="Cytochrome P450"/>
    <property type="match status" value="1"/>
</dbReference>
<dbReference type="RefSeq" id="XP_069224822.1">
    <property type="nucleotide sequence ID" value="XM_069378109.1"/>
</dbReference>
<dbReference type="GeneID" id="96010947"/>
<keyword evidence="4 6" id="KW-0479">Metal-binding</keyword>
<dbReference type="InterPro" id="IPR001128">
    <property type="entry name" value="Cyt_P450"/>
</dbReference>
<gene>
    <name evidence="8" type="ORF">WHR41_09506</name>
</gene>
<evidence type="ECO:0000256" key="7">
    <source>
        <dbReference type="RuleBase" id="RU000461"/>
    </source>
</evidence>
<dbReference type="GO" id="GO:0020037">
    <property type="term" value="F:heme binding"/>
    <property type="evidence" value="ECO:0007669"/>
    <property type="project" value="InterPro"/>
</dbReference>
<dbReference type="GO" id="GO:0005506">
    <property type="term" value="F:iron ion binding"/>
    <property type="evidence" value="ECO:0007669"/>
    <property type="project" value="InterPro"/>
</dbReference>
<organism evidence="8 9">
    <name type="scientific">Cladosporium halotolerans</name>
    <dbReference type="NCBI Taxonomy" id="1052096"/>
    <lineage>
        <taxon>Eukaryota</taxon>
        <taxon>Fungi</taxon>
        <taxon>Dikarya</taxon>
        <taxon>Ascomycota</taxon>
        <taxon>Pezizomycotina</taxon>
        <taxon>Dothideomycetes</taxon>
        <taxon>Dothideomycetidae</taxon>
        <taxon>Cladosporiales</taxon>
        <taxon>Cladosporiaceae</taxon>
        <taxon>Cladosporium</taxon>
    </lineage>
</organism>
<sequence length="96" mass="11460">MNPKSFKSPDSFVPERWIAGNDEYASDNKQGFQPFSFGPRMCLGKNMAYHEIRLILAKLFYNFDLELCEESRVWNKQKVFLMWDKGPLYCRVRERV</sequence>